<comment type="caution">
    <text evidence="8">The sequence shown here is derived from an EMBL/GenBank/DDBJ whole genome shotgun (WGS) entry which is preliminary data.</text>
</comment>
<evidence type="ECO:0000259" key="7">
    <source>
        <dbReference type="PROSITE" id="PS50287"/>
    </source>
</evidence>
<feature type="domain" description="SRCR" evidence="7">
    <location>
        <begin position="433"/>
        <end position="516"/>
    </location>
</feature>
<evidence type="ECO:0000313" key="8">
    <source>
        <dbReference type="EMBL" id="CAE7457211.1"/>
    </source>
</evidence>
<dbReference type="SUPFAM" id="SSF57184">
    <property type="entry name" value="Growth factor receptor domain"/>
    <property type="match status" value="2"/>
</dbReference>
<dbReference type="InterPro" id="IPR001190">
    <property type="entry name" value="SRCR"/>
</dbReference>
<dbReference type="InterPro" id="IPR009091">
    <property type="entry name" value="RCC1/BLIP-II"/>
</dbReference>
<organism evidence="8 9">
    <name type="scientific">Symbiodinium natans</name>
    <dbReference type="NCBI Taxonomy" id="878477"/>
    <lineage>
        <taxon>Eukaryota</taxon>
        <taxon>Sar</taxon>
        <taxon>Alveolata</taxon>
        <taxon>Dinophyceae</taxon>
        <taxon>Suessiales</taxon>
        <taxon>Symbiodiniaceae</taxon>
        <taxon>Symbiodinium</taxon>
    </lineage>
</organism>
<keyword evidence="6" id="KW-1133">Transmembrane helix</keyword>
<dbReference type="SMART" id="SM00202">
    <property type="entry name" value="SR"/>
    <property type="match status" value="1"/>
</dbReference>
<dbReference type="Pfam" id="PF00530">
    <property type="entry name" value="SRCR"/>
    <property type="match status" value="1"/>
</dbReference>
<dbReference type="Gene3D" id="2.10.50.10">
    <property type="entry name" value="Tumor Necrosis Factor Receptor, subunit A, domain 2"/>
    <property type="match status" value="2"/>
</dbReference>
<feature type="repeat" description="RCC1" evidence="4">
    <location>
        <begin position="21"/>
        <end position="81"/>
    </location>
</feature>
<dbReference type="SMART" id="SM01411">
    <property type="entry name" value="Ephrin_rec_like"/>
    <property type="match status" value="5"/>
</dbReference>
<evidence type="ECO:0000256" key="6">
    <source>
        <dbReference type="SAM" id="Phobius"/>
    </source>
</evidence>
<evidence type="ECO:0000256" key="3">
    <source>
        <dbReference type="ARBA" id="ARBA00023157"/>
    </source>
</evidence>
<dbReference type="Pfam" id="PF07699">
    <property type="entry name" value="Ephrin_rec_like"/>
    <property type="match status" value="1"/>
</dbReference>
<dbReference type="InterPro" id="IPR056737">
    <property type="entry name" value="Beta-prop_ATRN-MKLN-like"/>
</dbReference>
<dbReference type="PRINTS" id="PR00633">
    <property type="entry name" value="RCCNDNSATION"/>
</dbReference>
<feature type="compositionally biased region" description="Acidic residues" evidence="5">
    <location>
        <begin position="1685"/>
        <end position="1697"/>
    </location>
</feature>
<evidence type="ECO:0000256" key="5">
    <source>
        <dbReference type="SAM" id="MobiDB-lite"/>
    </source>
</evidence>
<feature type="repeat" description="RCC1" evidence="4">
    <location>
        <begin position="312"/>
        <end position="370"/>
    </location>
</feature>
<dbReference type="SUPFAM" id="SSF50985">
    <property type="entry name" value="RCC1/BLIP-II"/>
    <property type="match status" value="2"/>
</dbReference>
<dbReference type="OrthoDB" id="410989at2759"/>
<name>A0A812RVA6_9DINO</name>
<dbReference type="Gene3D" id="2.130.10.30">
    <property type="entry name" value="Regulator of chromosome condensation 1/beta-lactamase-inhibitor protein II"/>
    <property type="match status" value="2"/>
</dbReference>
<keyword evidence="2" id="KW-0677">Repeat</keyword>
<dbReference type="InterPro" id="IPR011641">
    <property type="entry name" value="Tyr-kin_ephrin_A/B_rcpt-like"/>
</dbReference>
<dbReference type="PANTHER" id="PTHR45982">
    <property type="entry name" value="REGULATOR OF CHROMOSOME CONDENSATION"/>
    <property type="match status" value="1"/>
</dbReference>
<dbReference type="PROSITE" id="PS50287">
    <property type="entry name" value="SRCR_2"/>
    <property type="match status" value="1"/>
</dbReference>
<dbReference type="EMBL" id="CAJNDS010002385">
    <property type="protein sequence ID" value="CAE7457211.1"/>
    <property type="molecule type" value="Genomic_DNA"/>
</dbReference>
<dbReference type="GO" id="GO:0005085">
    <property type="term" value="F:guanyl-nucleotide exchange factor activity"/>
    <property type="evidence" value="ECO:0007669"/>
    <property type="project" value="TreeGrafter"/>
</dbReference>
<dbReference type="SUPFAM" id="SSF117281">
    <property type="entry name" value="Kelch motif"/>
    <property type="match status" value="1"/>
</dbReference>
<dbReference type="InterPro" id="IPR000408">
    <property type="entry name" value="Reg_chr_condens"/>
</dbReference>
<sequence length="2148" mass="230370">MDLLSIDTGHNHNCALIMAEGRVKCWGDGSQGRLGYESTARVGGESNTMGEALPFVDLGENASRVIQVSLGRRHTCAVLEDGGLRCWGGNSDAHLGLGLPRSVDVGDEPGEMGAFLPAVNLGAGVLVQHVVASAYHNCAVLQGGKVKWDYYVGDDPEDMGDELDFVNLGPNFDVVQLAAGYEHTCALSSEGSVKCWGGGPAIGQGILFEDWGTTNSAYYIGDEWEEMLNLLPLDLGMKVLQISAGRYHTCAVLADRSVKCWGENDDGQLGHGSVAHAPLADANLPPTDLGEGMFALRVEAGYYHTCAILQDESLKCWGRGSSGQLGQSSTENLGDEPGEMGDQLRPVELQKLAVRQVQIGNAHTCAVLEDDSTRCWGGNSNAQLGLGDTFNVGDEQGEMGAALRATELYQPKPGAGMEEVRLTQEAQEAGLRVRLLSDAPGALGVQQGLLQLRHNGSFGFVCDDLFSDATAQVACRDLGLAGGRAILRDAAGEELGGEILADNLVCQGTESSLSQCSFRGVRCELDAWSEFTSAGPAGRQDHSLVWDPETQSALVFGGAAANTFQYFADLWRYHWPSRAWTELEGNGPTARSGHSAIWDPAAGSMLVFGGTLLSVASSEVWSYQLEQRTWQMWVVSQAPRPRAYHTAVWDPLYQTMLVFGGEDGETLGDLQRFSVTAGSWTARSSSAPSPRSRHTATWEPTSRSMLVFGGWDGQHYLSSLQRYHAWSDSWAEVSAVGTVPSPRLGHVAVWDPVTTSLLVFGGIQNLSQQDPGTALTQLGYDDGLYNFSLLTDAWTEIPRRTDIPGPPGRAYASMALDAATNSLMLFGGFDGSYLPELWRYAMSPKPAALTERCQLGKPCMLDSVASAVPRFAVKRTCRDSEVVEFRDSQPSQPSQPLLVEPGSYQTCTCQDEGGSNCSQPSEFGVSLGHLVAEGPYANQSASCYIGQACAVPLWAGVGISTSTSGASFYSGALVTIGFNQSANALFLDVGDIDTTGAPEVVELCWCPYGSACATPENFNIAAIQLHILCPPGQYEKAGVCQLCPANSYCPDGQMLQSCPTASTAPVGSSQLEECLCNPGRYRDTESASCLVCPYGSTTPFAGATSVFSCVCQADFVNTDPQNPAVCECGPGFGFDVERGLCEPCPQGAYKEVGGNVLCSSCPPDQSTLQEASKSAESCLCQPGLSLDNVSCSRCRPGFYCNGTGVAFPCQEGANSSVGARSPDDCVCRAGHYLEDGGRCNLCPKGRYKQSDGNEGFCPLQCPTDADSDEGSVSLSACFCKEGFSAWLDSAANLARCDNCNAFAALSCPGGFHGGTTDHRLPVAIPGYFQTGRVTAIKCNSVVDGGLSACLGSGNCSSNEDMSCVARMQMVGNYSNASWPNLVMGLSPLATLPLVASILADVGLNVVVNFVVAAMAATAAVRGSGKLHTIMIRIATQWLAACSVIATFQLDQIQVQLPWEEGTSGDAPGFTTFAWPEEVTLVLRGLFDSLTLTPAWVSVDFAAQCRAQELSENPVAPRVALGLYTICLPLLAILGVMVFCSLAVYVVVPLASLLGYSFNEDELEQSGVLDIPQRELKEAAANPDAFLRKAVLSSRGLMIRACAARARARTSHLPVDPSDELALSEAELNLSPLDEALPALLKMDLTPYLQDASEEQDLEAVLDKIIAEACLQFPETALEHQVKEIEDGEPGEEPEAADPDSPVPPEAQVLDMALLLPGYPKKAGQSTVSLATARSSTSSNRASKFDTDPELDEAMDSLDFGLFTARPGPRALVYQSIPVPETAGRSVTQVVSRCLGIPMVLALVLFRLKNRQAIDNSRRFGYFLQGLEQEYWWWDIIVKRVDVGLMMLITFTSAVQEPASKLLVFPVLSGVQMGLAAWLKPYANDQAEILDTLEVVLVAVRFLFFSVVAFLLILNPPPEVTARLAYFLLFVMLFACAYFVVHTLAQLLRSASVSTEETGTGLAKLAGSVQRLLVQMALPLFQEAESEKLQLTWSFETDEIKAAGKRPAKGGAIALRALRWVKGKVLRLGPSYQHAVHLKAHEEFANLWLRQLRQPGLPCQGPAVLCVLATAGQELPSLIARSQICKSWMQQVDALTQRSGPFTCYPEDLARSTRRLGQMPSRDAVRLVCHVVDLCSRPHPQQESEMLEF</sequence>
<keyword evidence="6" id="KW-0472">Membrane</keyword>
<dbReference type="GO" id="GO:0016020">
    <property type="term" value="C:membrane"/>
    <property type="evidence" value="ECO:0007669"/>
    <property type="project" value="InterPro"/>
</dbReference>
<feature type="transmembrane region" description="Helical" evidence="6">
    <location>
        <begin position="1520"/>
        <end position="1547"/>
    </location>
</feature>
<gene>
    <name evidence="8" type="primary">rngB</name>
    <name evidence="8" type="ORF">SNAT2548_LOCUS25262</name>
</gene>
<feature type="transmembrane region" description="Helical" evidence="6">
    <location>
        <begin position="1925"/>
        <end position="1944"/>
    </location>
</feature>
<keyword evidence="6" id="KW-0812">Transmembrane</keyword>
<evidence type="ECO:0000256" key="2">
    <source>
        <dbReference type="ARBA" id="ARBA00022737"/>
    </source>
</evidence>
<dbReference type="Gene3D" id="2.120.10.80">
    <property type="entry name" value="Kelch-type beta propeller"/>
    <property type="match status" value="2"/>
</dbReference>
<dbReference type="Proteomes" id="UP000604046">
    <property type="component" value="Unassembled WGS sequence"/>
</dbReference>
<dbReference type="Pfam" id="PF13540">
    <property type="entry name" value="RCC1_2"/>
    <property type="match status" value="5"/>
</dbReference>
<dbReference type="SUPFAM" id="SSF56487">
    <property type="entry name" value="SRCR-like"/>
    <property type="match status" value="1"/>
</dbReference>
<reference evidence="8" key="1">
    <citation type="submission" date="2021-02" db="EMBL/GenBank/DDBJ databases">
        <authorList>
            <person name="Dougan E. K."/>
            <person name="Rhodes N."/>
            <person name="Thang M."/>
            <person name="Chan C."/>
        </authorList>
    </citation>
    <scope>NUCLEOTIDE SEQUENCE</scope>
</reference>
<evidence type="ECO:0000256" key="1">
    <source>
        <dbReference type="ARBA" id="ARBA00022441"/>
    </source>
</evidence>
<proteinExistence type="predicted"/>
<dbReference type="Pfam" id="PF24981">
    <property type="entry name" value="Beta-prop_ATRN-LZTR1"/>
    <property type="match status" value="1"/>
</dbReference>
<dbReference type="PROSITE" id="PS50012">
    <property type="entry name" value="RCC1_3"/>
    <property type="match status" value="3"/>
</dbReference>
<keyword evidence="1" id="KW-0880">Kelch repeat</keyword>
<dbReference type="GO" id="GO:0005737">
    <property type="term" value="C:cytoplasm"/>
    <property type="evidence" value="ECO:0007669"/>
    <property type="project" value="TreeGrafter"/>
</dbReference>
<dbReference type="InterPro" id="IPR051553">
    <property type="entry name" value="Ran_GTPase-activating"/>
</dbReference>
<feature type="region of interest" description="Disordered" evidence="5">
    <location>
        <begin position="1685"/>
        <end position="1704"/>
    </location>
</feature>
<keyword evidence="9" id="KW-1185">Reference proteome</keyword>
<dbReference type="PANTHER" id="PTHR45982:SF1">
    <property type="entry name" value="REGULATOR OF CHROMOSOME CONDENSATION"/>
    <property type="match status" value="1"/>
</dbReference>
<protein>
    <submittedName>
        <fullName evidence="8">RngB protein</fullName>
    </submittedName>
</protein>
<feature type="repeat" description="RCC1" evidence="4">
    <location>
        <begin position="256"/>
        <end position="311"/>
    </location>
</feature>
<feature type="transmembrane region" description="Helical" evidence="6">
    <location>
        <begin position="1393"/>
        <end position="1417"/>
    </location>
</feature>
<keyword evidence="3" id="KW-1015">Disulfide bond</keyword>
<dbReference type="Gene3D" id="3.10.250.10">
    <property type="entry name" value="SRCR-like domain"/>
    <property type="match status" value="1"/>
</dbReference>
<accession>A0A812RVA6</accession>
<evidence type="ECO:0000256" key="4">
    <source>
        <dbReference type="PROSITE-ProRule" id="PRU00235"/>
    </source>
</evidence>
<dbReference type="InterPro" id="IPR009030">
    <property type="entry name" value="Growth_fac_rcpt_cys_sf"/>
</dbReference>
<dbReference type="InterPro" id="IPR015915">
    <property type="entry name" value="Kelch-typ_b-propeller"/>
</dbReference>
<feature type="transmembrane region" description="Helical" evidence="6">
    <location>
        <begin position="1894"/>
        <end position="1913"/>
    </location>
</feature>
<evidence type="ECO:0000313" key="9">
    <source>
        <dbReference type="Proteomes" id="UP000604046"/>
    </source>
</evidence>
<dbReference type="InterPro" id="IPR036772">
    <property type="entry name" value="SRCR-like_dom_sf"/>
</dbReference>